<keyword evidence="6" id="KW-1185">Reference proteome</keyword>
<dbReference type="RefSeq" id="WP_061331882.1">
    <property type="nucleotide sequence ID" value="NZ_LOCO01000007.1"/>
</dbReference>
<dbReference type="Gene3D" id="1.10.10.60">
    <property type="entry name" value="Homeodomain-like"/>
    <property type="match status" value="1"/>
</dbReference>
<evidence type="ECO:0000259" key="4">
    <source>
        <dbReference type="PROSITE" id="PS01124"/>
    </source>
</evidence>
<dbReference type="PROSITE" id="PS01124">
    <property type="entry name" value="HTH_ARAC_FAMILY_2"/>
    <property type="match status" value="1"/>
</dbReference>
<dbReference type="AlphaFoldDB" id="A0A137SCY8"/>
<dbReference type="PANTHER" id="PTHR47894:SF1">
    <property type="entry name" value="HTH-TYPE TRANSCRIPTIONAL REGULATOR VQSM"/>
    <property type="match status" value="1"/>
</dbReference>
<dbReference type="InterPro" id="IPR020449">
    <property type="entry name" value="Tscrpt_reg_AraC-type_HTH"/>
</dbReference>
<proteinExistence type="predicted"/>
<dbReference type="PATRIC" id="fig|1306954.6.peg.3799"/>
<dbReference type="InterPro" id="IPR009057">
    <property type="entry name" value="Homeodomain-like_sf"/>
</dbReference>
<dbReference type="GO" id="GO:0003700">
    <property type="term" value="F:DNA-binding transcription factor activity"/>
    <property type="evidence" value="ECO:0007669"/>
    <property type="project" value="InterPro"/>
</dbReference>
<dbReference type="Pfam" id="PF12625">
    <property type="entry name" value="Arabinose_bd"/>
    <property type="match status" value="1"/>
</dbReference>
<keyword evidence="3" id="KW-0804">Transcription</keyword>
<organism evidence="5 6">
    <name type="scientific">Marinobacter excellens LAMA 842</name>
    <dbReference type="NCBI Taxonomy" id="1306954"/>
    <lineage>
        <taxon>Bacteria</taxon>
        <taxon>Pseudomonadati</taxon>
        <taxon>Pseudomonadota</taxon>
        <taxon>Gammaproteobacteria</taxon>
        <taxon>Pseudomonadales</taxon>
        <taxon>Marinobacteraceae</taxon>
        <taxon>Marinobacter</taxon>
    </lineage>
</organism>
<dbReference type="PANTHER" id="PTHR47894">
    <property type="entry name" value="HTH-TYPE TRANSCRIPTIONAL REGULATOR GADX"/>
    <property type="match status" value="1"/>
</dbReference>
<evidence type="ECO:0000313" key="6">
    <source>
        <dbReference type="Proteomes" id="UP000070282"/>
    </source>
</evidence>
<name>A0A137SCY8_9GAMM</name>
<dbReference type="SMART" id="SM00342">
    <property type="entry name" value="HTH_ARAC"/>
    <property type="match status" value="1"/>
</dbReference>
<keyword evidence="1" id="KW-0805">Transcription regulation</keyword>
<accession>A0A137SCY8</accession>
<protein>
    <submittedName>
        <fullName evidence="5">Transcriptional regulator, AraC family</fullName>
    </submittedName>
</protein>
<feature type="domain" description="HTH araC/xylS-type" evidence="4">
    <location>
        <begin position="238"/>
        <end position="335"/>
    </location>
</feature>
<dbReference type="PRINTS" id="PR00032">
    <property type="entry name" value="HTHARAC"/>
</dbReference>
<evidence type="ECO:0000256" key="1">
    <source>
        <dbReference type="ARBA" id="ARBA00023015"/>
    </source>
</evidence>
<dbReference type="InterPro" id="IPR032687">
    <property type="entry name" value="AraC-type_N"/>
</dbReference>
<gene>
    <name evidence="5" type="ORF">J122_1822</name>
</gene>
<comment type="caution">
    <text evidence="5">The sequence shown here is derived from an EMBL/GenBank/DDBJ whole genome shotgun (WGS) entry which is preliminary data.</text>
</comment>
<evidence type="ECO:0000256" key="2">
    <source>
        <dbReference type="ARBA" id="ARBA00023125"/>
    </source>
</evidence>
<dbReference type="GO" id="GO:0000976">
    <property type="term" value="F:transcription cis-regulatory region binding"/>
    <property type="evidence" value="ECO:0007669"/>
    <property type="project" value="TreeGrafter"/>
</dbReference>
<dbReference type="EMBL" id="LOCO01000007">
    <property type="protein sequence ID" value="KXO10311.1"/>
    <property type="molecule type" value="Genomic_DNA"/>
</dbReference>
<dbReference type="GO" id="GO:0005829">
    <property type="term" value="C:cytosol"/>
    <property type="evidence" value="ECO:0007669"/>
    <property type="project" value="TreeGrafter"/>
</dbReference>
<dbReference type="SUPFAM" id="SSF46689">
    <property type="entry name" value="Homeodomain-like"/>
    <property type="match status" value="1"/>
</dbReference>
<keyword evidence="2" id="KW-0238">DNA-binding</keyword>
<dbReference type="Pfam" id="PF12833">
    <property type="entry name" value="HTH_18"/>
    <property type="match status" value="1"/>
</dbReference>
<evidence type="ECO:0000313" key="5">
    <source>
        <dbReference type="EMBL" id="KXO10311.1"/>
    </source>
</evidence>
<evidence type="ECO:0000256" key="3">
    <source>
        <dbReference type="ARBA" id="ARBA00023163"/>
    </source>
</evidence>
<dbReference type="Proteomes" id="UP000070282">
    <property type="component" value="Unassembled WGS sequence"/>
</dbReference>
<reference evidence="6" key="1">
    <citation type="submission" date="2015-12" db="EMBL/GenBank/DDBJ databases">
        <authorList>
            <person name="Lima A."/>
            <person name="Farahani Zayas N."/>
            <person name="Castro Da Silva M.A."/>
            <person name="Cabral A."/>
            <person name="Pessatti M.L."/>
        </authorList>
    </citation>
    <scope>NUCLEOTIDE SEQUENCE [LARGE SCALE GENOMIC DNA]</scope>
    <source>
        <strain evidence="6">LAMA 842</strain>
    </source>
</reference>
<dbReference type="InterPro" id="IPR018060">
    <property type="entry name" value="HTH_AraC"/>
</dbReference>
<sequence>MFNSDTLLHPVTISQVMINFAARQGVGRQTCLLGTGIAEEDLQVADGLITRAQEMRLIENVILALPDMPALGFRIGLQYNVATFGIWGFALRTSRTLRDATALALRYLPLSTAYCQMSTFVEGDDFGVAFDADDVPRHLRQFLLERDLATGLNLFKELSLAGFDVQAIELKGEPLTYASCLEELSGVRLTFHKPRNALVIRRADAERPLPTFDPHLVQVLDHQCRQQLERRQSGGFAGQVRQQLLGPLGLVASLDEVARSLAMSPRSLRRKLDQEGTSFRKLLEEERRQLALQLLENSAMKLDELAIHLGYTDTASFTRAFRRWMNCSPGEYRKATPRTPD</sequence>